<evidence type="ECO:0000256" key="1">
    <source>
        <dbReference type="ARBA" id="ARBA00023266"/>
    </source>
</evidence>
<feature type="domain" description="Rhodanese" evidence="2">
    <location>
        <begin position="38"/>
        <end position="160"/>
    </location>
</feature>
<evidence type="ECO:0000313" key="3">
    <source>
        <dbReference type="EMBL" id="PZX16333.1"/>
    </source>
</evidence>
<dbReference type="GO" id="GO:0043828">
    <property type="term" value="F:tRNA 2-selenouridine synthase activity"/>
    <property type="evidence" value="ECO:0007669"/>
    <property type="project" value="InterPro"/>
</dbReference>
<dbReference type="InterPro" id="IPR036873">
    <property type="entry name" value="Rhodanese-like_dom_sf"/>
</dbReference>
<dbReference type="PROSITE" id="PS50206">
    <property type="entry name" value="RHODANESE_3"/>
    <property type="match status" value="1"/>
</dbReference>
<dbReference type="InterPro" id="IPR001763">
    <property type="entry name" value="Rhodanese-like_dom"/>
</dbReference>
<organism evidence="3 4">
    <name type="scientific">Palleronia aestuarii</name>
    <dbReference type="NCBI Taxonomy" id="568105"/>
    <lineage>
        <taxon>Bacteria</taxon>
        <taxon>Pseudomonadati</taxon>
        <taxon>Pseudomonadota</taxon>
        <taxon>Alphaproteobacteria</taxon>
        <taxon>Rhodobacterales</taxon>
        <taxon>Roseobacteraceae</taxon>
        <taxon>Palleronia</taxon>
    </lineage>
</organism>
<dbReference type="GO" id="GO:0002098">
    <property type="term" value="P:tRNA wobble uridine modification"/>
    <property type="evidence" value="ECO:0007669"/>
    <property type="project" value="InterPro"/>
</dbReference>
<dbReference type="InterPro" id="IPR017582">
    <property type="entry name" value="SelU"/>
</dbReference>
<accession>A0A2W7N9K2</accession>
<comment type="caution">
    <text evidence="3">The sequence shown here is derived from an EMBL/GenBank/DDBJ whole genome shotgun (WGS) entry which is preliminary data.</text>
</comment>
<dbReference type="SUPFAM" id="SSF52821">
    <property type="entry name" value="Rhodanese/Cell cycle control phosphatase"/>
    <property type="match status" value="1"/>
</dbReference>
<dbReference type="Pfam" id="PF26341">
    <property type="entry name" value="AAA_SelU"/>
    <property type="match status" value="1"/>
</dbReference>
<dbReference type="PANTHER" id="PTHR30401">
    <property type="entry name" value="TRNA 2-SELENOURIDINE SYNTHASE"/>
    <property type="match status" value="1"/>
</dbReference>
<keyword evidence="4" id="KW-1185">Reference proteome</keyword>
<dbReference type="Proteomes" id="UP000248916">
    <property type="component" value="Unassembled WGS sequence"/>
</dbReference>
<dbReference type="Gene3D" id="3.40.250.10">
    <property type="entry name" value="Rhodanese-like domain"/>
    <property type="match status" value="1"/>
</dbReference>
<keyword evidence="1" id="KW-0711">Selenium</keyword>
<dbReference type="EMBL" id="QKZL01000007">
    <property type="protein sequence ID" value="PZX16333.1"/>
    <property type="molecule type" value="Genomic_DNA"/>
</dbReference>
<sequence length="375" mass="40860">MTFLPQEGHATFATFQPTARAIHRAMPFAPPDLESLATSDHDAIIDVRSPSEYAEDHVPGAVNLPVLDDDERARVGTIYVQQSAFLARKIGAAIVARNAARHIEGPLAGHDGGWRPLVYCWRGGQRSNSFAVILGQIGWRVSVLEGGYRSYRVLVKTALYDAPFPAKVVLLDGYTGTAKTDLLHLARARGLQILDLEGLANHRGSVFGGMGPQPSQKAFESALAQRIRSLDPARPVLVEAESSKIGDRSVPPSLWAAMRRAPRLTIEAPRAARADYLARTYTMFASDPGRLHAILEGLTRLQGTARVAAWRGLAAKGLHAELAGELMEWHYDPRYAKQRARGEPDRLATLETDSLDEDALERLADRIVATIGGVA</sequence>
<proteinExistence type="predicted"/>
<dbReference type="NCBIfam" id="NF008750">
    <property type="entry name" value="PRK11784.1-2"/>
    <property type="match status" value="1"/>
</dbReference>
<dbReference type="InterPro" id="IPR058840">
    <property type="entry name" value="AAA_SelU"/>
</dbReference>
<gene>
    <name evidence="3" type="ORF">LX81_02185</name>
</gene>
<dbReference type="NCBIfam" id="TIGR03167">
    <property type="entry name" value="tRNA_sel_U_synt"/>
    <property type="match status" value="1"/>
</dbReference>
<dbReference type="Pfam" id="PF00581">
    <property type="entry name" value="Rhodanese"/>
    <property type="match status" value="1"/>
</dbReference>
<dbReference type="InterPro" id="IPR001307">
    <property type="entry name" value="Thiosulphate_STrfase_CS"/>
</dbReference>
<evidence type="ECO:0000313" key="4">
    <source>
        <dbReference type="Proteomes" id="UP000248916"/>
    </source>
</evidence>
<dbReference type="GO" id="GO:0004792">
    <property type="term" value="F:thiosulfate-cyanide sulfurtransferase activity"/>
    <property type="evidence" value="ECO:0007669"/>
    <property type="project" value="InterPro"/>
</dbReference>
<dbReference type="PANTHER" id="PTHR30401:SF0">
    <property type="entry name" value="TRNA 2-SELENOURIDINE SYNTHASE"/>
    <property type="match status" value="1"/>
</dbReference>
<evidence type="ECO:0000259" key="2">
    <source>
        <dbReference type="PROSITE" id="PS50206"/>
    </source>
</evidence>
<reference evidence="3 4" key="1">
    <citation type="submission" date="2018-06" db="EMBL/GenBank/DDBJ databases">
        <title>Genomic Encyclopedia of Archaeal and Bacterial Type Strains, Phase II (KMG-II): from individual species to whole genera.</title>
        <authorList>
            <person name="Goeker M."/>
        </authorList>
    </citation>
    <scope>NUCLEOTIDE SEQUENCE [LARGE SCALE GENOMIC DNA]</scope>
    <source>
        <strain evidence="3 4">DSM 22009</strain>
    </source>
</reference>
<name>A0A2W7N9K2_9RHOB</name>
<dbReference type="SMART" id="SM00450">
    <property type="entry name" value="RHOD"/>
    <property type="match status" value="1"/>
</dbReference>
<dbReference type="PROSITE" id="PS00380">
    <property type="entry name" value="RHODANESE_1"/>
    <property type="match status" value="1"/>
</dbReference>
<protein>
    <submittedName>
        <fullName evidence="3">tRNA 2-selenouridine synthase</fullName>
    </submittedName>
</protein>
<dbReference type="NCBIfam" id="NF008752">
    <property type="entry name" value="PRK11784.1-4"/>
    <property type="match status" value="1"/>
</dbReference>
<dbReference type="AlphaFoldDB" id="A0A2W7N9K2"/>